<dbReference type="SMART" id="SM00387">
    <property type="entry name" value="HATPase_c"/>
    <property type="match status" value="1"/>
</dbReference>
<dbReference type="PROSITE" id="PS50011">
    <property type="entry name" value="PROTEIN_KINASE_DOM"/>
    <property type="match status" value="1"/>
</dbReference>
<proteinExistence type="predicted"/>
<dbReference type="PRINTS" id="PR00344">
    <property type="entry name" value="BCTRLSENSOR"/>
</dbReference>
<evidence type="ECO:0000256" key="3">
    <source>
        <dbReference type="ARBA" id="ARBA00022553"/>
    </source>
</evidence>
<evidence type="ECO:0000313" key="10">
    <source>
        <dbReference type="Proteomes" id="UP001056708"/>
    </source>
</evidence>
<dbReference type="Gene3D" id="3.30.450.40">
    <property type="match status" value="1"/>
</dbReference>
<dbReference type="InterPro" id="IPR036890">
    <property type="entry name" value="HATPase_C_sf"/>
</dbReference>
<dbReference type="SUPFAM" id="SSF47384">
    <property type="entry name" value="Homodimeric domain of signal transducing histidine kinase"/>
    <property type="match status" value="1"/>
</dbReference>
<dbReference type="SMART" id="SM00220">
    <property type="entry name" value="S_TKc"/>
    <property type="match status" value="1"/>
</dbReference>
<dbReference type="InterPro" id="IPR004358">
    <property type="entry name" value="Sig_transdc_His_kin-like_C"/>
</dbReference>
<dbReference type="SUPFAM" id="SSF52540">
    <property type="entry name" value="P-loop containing nucleoside triphosphate hydrolases"/>
    <property type="match status" value="1"/>
</dbReference>
<dbReference type="Pfam" id="PF01590">
    <property type="entry name" value="GAF"/>
    <property type="match status" value="1"/>
</dbReference>
<dbReference type="InterPro" id="IPR005467">
    <property type="entry name" value="His_kinase_dom"/>
</dbReference>
<reference evidence="9" key="1">
    <citation type="submission" date="2022-06" db="EMBL/GenBank/DDBJ databases">
        <title>Genome sequence of Phormidium yuhuli AB48 isolated from an industrial photobioreactor environment.</title>
        <authorList>
            <person name="Qiu Y."/>
            <person name="Noonan A.J.C."/>
            <person name="Dofher K."/>
            <person name="Koch M."/>
            <person name="Kieft B."/>
            <person name="Lin X."/>
            <person name="Ziels R.M."/>
            <person name="Hallam S.J."/>
        </authorList>
    </citation>
    <scope>NUCLEOTIDE SEQUENCE</scope>
    <source>
        <strain evidence="9">AB48</strain>
    </source>
</reference>
<organism evidence="9 10">
    <name type="scientific">Phormidium yuhuli AB48</name>
    <dbReference type="NCBI Taxonomy" id="2940671"/>
    <lineage>
        <taxon>Bacteria</taxon>
        <taxon>Bacillati</taxon>
        <taxon>Cyanobacteriota</taxon>
        <taxon>Cyanophyceae</taxon>
        <taxon>Oscillatoriophycideae</taxon>
        <taxon>Oscillatoriales</taxon>
        <taxon>Oscillatoriaceae</taxon>
        <taxon>Phormidium</taxon>
        <taxon>Phormidium yuhuli</taxon>
    </lineage>
</organism>
<dbReference type="Gene3D" id="3.30.565.10">
    <property type="entry name" value="Histidine kinase-like ATPase, C-terminal domain"/>
    <property type="match status" value="1"/>
</dbReference>
<dbReference type="InterPro" id="IPR041664">
    <property type="entry name" value="AAA_16"/>
</dbReference>
<dbReference type="InterPro" id="IPR011009">
    <property type="entry name" value="Kinase-like_dom_sf"/>
</dbReference>
<dbReference type="InterPro" id="IPR036097">
    <property type="entry name" value="HisK_dim/P_sf"/>
</dbReference>
<dbReference type="EMBL" id="CP098611">
    <property type="protein sequence ID" value="USR89298.1"/>
    <property type="molecule type" value="Genomic_DNA"/>
</dbReference>
<dbReference type="InterPro" id="IPR003661">
    <property type="entry name" value="HisK_dim/P_dom"/>
</dbReference>
<accession>A0ABY5AM79</accession>
<keyword evidence="5" id="KW-0902">Two-component regulatory system</keyword>
<dbReference type="InterPro" id="IPR053159">
    <property type="entry name" value="Hybrid_Histidine_Kinase"/>
</dbReference>
<feature type="domain" description="Protein kinase" evidence="7">
    <location>
        <begin position="18"/>
        <end position="278"/>
    </location>
</feature>
<dbReference type="Pfam" id="PF02518">
    <property type="entry name" value="HATPase_c"/>
    <property type="match status" value="1"/>
</dbReference>
<dbReference type="InterPro" id="IPR011990">
    <property type="entry name" value="TPR-like_helical_dom_sf"/>
</dbReference>
<dbReference type="Gene3D" id="1.10.287.130">
    <property type="match status" value="1"/>
</dbReference>
<comment type="catalytic activity">
    <reaction evidence="1">
        <text>ATP + protein L-histidine = ADP + protein N-phospho-L-histidine.</text>
        <dbReference type="EC" id="2.7.13.3"/>
    </reaction>
</comment>
<dbReference type="SUPFAM" id="SSF55781">
    <property type="entry name" value="GAF domain-like"/>
    <property type="match status" value="1"/>
</dbReference>
<evidence type="ECO:0000256" key="2">
    <source>
        <dbReference type="ARBA" id="ARBA00012438"/>
    </source>
</evidence>
<dbReference type="SMART" id="SM00388">
    <property type="entry name" value="HisKA"/>
    <property type="match status" value="1"/>
</dbReference>
<evidence type="ECO:0000259" key="8">
    <source>
        <dbReference type="PROSITE" id="PS50109"/>
    </source>
</evidence>
<dbReference type="InterPro" id="IPR029016">
    <property type="entry name" value="GAF-like_dom_sf"/>
</dbReference>
<name>A0ABY5AM79_9CYAN</name>
<protein>
    <recommendedName>
        <fullName evidence="2">histidine kinase</fullName>
        <ecNumber evidence="2">2.7.13.3</ecNumber>
    </recommendedName>
</protein>
<evidence type="ECO:0000256" key="4">
    <source>
        <dbReference type="ARBA" id="ARBA00022777"/>
    </source>
</evidence>
<dbReference type="InterPro" id="IPR000719">
    <property type="entry name" value="Prot_kinase_dom"/>
</dbReference>
<dbReference type="SUPFAM" id="SSF55874">
    <property type="entry name" value="ATPase domain of HSP90 chaperone/DNA topoisomerase II/histidine kinase"/>
    <property type="match status" value="1"/>
</dbReference>
<evidence type="ECO:0000256" key="6">
    <source>
        <dbReference type="SAM" id="Coils"/>
    </source>
</evidence>
<feature type="domain" description="Histidine kinase" evidence="8">
    <location>
        <begin position="1568"/>
        <end position="1817"/>
    </location>
</feature>
<dbReference type="SUPFAM" id="SSF56112">
    <property type="entry name" value="Protein kinase-like (PK-like)"/>
    <property type="match status" value="1"/>
</dbReference>
<evidence type="ECO:0000256" key="5">
    <source>
        <dbReference type="ARBA" id="ARBA00023012"/>
    </source>
</evidence>
<dbReference type="SUPFAM" id="SSF48452">
    <property type="entry name" value="TPR-like"/>
    <property type="match status" value="1"/>
</dbReference>
<dbReference type="InterPro" id="IPR003594">
    <property type="entry name" value="HATPase_dom"/>
</dbReference>
<dbReference type="Pfam" id="PF13191">
    <property type="entry name" value="AAA_16"/>
    <property type="match status" value="1"/>
</dbReference>
<dbReference type="SMART" id="SM00065">
    <property type="entry name" value="GAF"/>
    <property type="match status" value="1"/>
</dbReference>
<feature type="coiled-coil region" evidence="6">
    <location>
        <begin position="1529"/>
        <end position="1559"/>
    </location>
</feature>
<dbReference type="CDD" id="cd14014">
    <property type="entry name" value="STKc_PknB_like"/>
    <property type="match status" value="1"/>
</dbReference>
<keyword evidence="10" id="KW-1185">Reference proteome</keyword>
<dbReference type="Proteomes" id="UP001056708">
    <property type="component" value="Chromosome"/>
</dbReference>
<evidence type="ECO:0000256" key="1">
    <source>
        <dbReference type="ARBA" id="ARBA00000085"/>
    </source>
</evidence>
<dbReference type="PANTHER" id="PTHR43642:SF1">
    <property type="entry name" value="HYBRID SIGNAL TRANSDUCTION HISTIDINE KINASE G"/>
    <property type="match status" value="1"/>
</dbReference>
<gene>
    <name evidence="9" type="ORF">NEA10_10365</name>
</gene>
<dbReference type="InterPro" id="IPR027417">
    <property type="entry name" value="P-loop_NTPase"/>
</dbReference>
<dbReference type="Gene3D" id="3.40.50.300">
    <property type="entry name" value="P-loop containing nucleotide triphosphate hydrolases"/>
    <property type="match status" value="1"/>
</dbReference>
<dbReference type="CDD" id="cd00082">
    <property type="entry name" value="HisKA"/>
    <property type="match status" value="1"/>
</dbReference>
<dbReference type="EC" id="2.7.13.3" evidence="2"/>
<keyword evidence="4" id="KW-0808">Transferase</keyword>
<dbReference type="Gene3D" id="1.10.510.10">
    <property type="entry name" value="Transferase(Phosphotransferase) domain 1"/>
    <property type="match status" value="1"/>
</dbReference>
<sequence length="1817" mass="202988">MTYSTNSSFPPPFTVPGYTVLDSIYLGLRTVIYRALCNRTQGSVVIKQLTVEYPTFGELVQFRNQYAIAKKLPISGIVKPLSLEWVGNGYALIMEDGGELSLSQYHQEQSLNLAEVLEIALKLATILHNLHQHRVIHKDIKPANILIHPISKEVKLIDFSIASLLPKETQEIQNPNVLEGTLAYLAPEQTGRMNRGIDYRADYYGLGVTLYQLLSGQLPFESGDPMELVHCHIARVPVLLEQLNPSIPSMVGAIVSKLMAKNAEARYQSALGLQHDLQQCLVQCQETGTVADFELGQRDVSDRFLIPEKLYGRETEVAQLLTAFERVSQGTSQLILVAGFSGIGKTAVVNEVHKPITQQKGYFIKGKFDQFNRNIPLLAFVQALRDLVNQLLSESDAQLAQWQSQILEAVGTNGQVLIEVIPELEQVIGQQPPAPELSGSAVQNRFNVLFQKFIQVFTTATHPLVIFLDDLQWADSASLQLLKVLMESSGYLLVLGAYRNNEVPPAHPLMLTIADLKKNNLTVNTLTLAPLSLKHTNHLIADTLRCTPELANPLTELIDRKTQGNPFFTTQFLKALYEDQYITFERDQGYWQCDMAHINDLALTDNVVEFMALQLQKLPENTQQMLKLAACIGNQFNLETLAIVAEQSLTEAAKALWTALQEGLIVPLTQVYKFFHAEDINLAEVHHRTAPVYRFLHDRIQQAAYSLIPEDQKQWTHYHIGQLLLQQTSPATRDEQIFELVNQLNYGISLIRQPSEKIEVAQLNLIAAQKARSAAAYDAAQNYAELGVSLLGEKAWEEQYDVTLSFYELAAEIAFLTGDFPQMEECINTVISRAQKLLDKINVYKLHIKSRISLAKFPEALIIGQDVLQELGITFSPAPTSEDIQTNIQEITELIGDRDIIDLLHLPENVDKLKLAIIQITTGVAPAAYLSGSPLFPLLVSCAVKLSIESGNTADSALAYSLYSIVTCNVLQDVDGATAFSQLALELVDKLDAKAVKPEIYSAVGLYILHRKSPVIATLPLFSDGYTAALDVGNLEYLAYNANEFCTYSFFCGQPLTTLAQESQDYCQALVNFNQLAVANYCRLCWQSTLNLLGQTDDPTLLAGEAVQETELLPFMLSAHDLSGLYFFYLYKIMLCYLFREIDLANHDALEIRNYLMAGAGTLGEAVFYFYDSLIALAQLPSVTEEAASTLEQRVECNQTQLEFWAHHAPMNHQHKVDLVSAERLRVLGQSYEAGDYYDRAIAGAKENGYTPEEALANELAGQFYLDWGKQKVAAAYIQEAYYCYTRWGAKAKVDDLEQRYPQLLQPILQAANQPLTVLQTLSTISESTYSVHTYSSKSVSRSSTNQVLDFVTLLQVSQTFASTIALDELLETLAQTMLENSGADQCALILCEDDQWQVRVMANLDQVTLQSTSVDDNPSIPAKLIQYVKNTMVMVSIDDLDTDLPVIDDYLDRHHPKSVLCLPILKQGNLRAILYLENRSASGVFRGDRVVILNFLCTQAAISLENAGLYQKVSNYSHILESEVLRQTQALHQKNQELEQTLKDLQQTQAQLIQTEKMSSLGQLVAGIAHEINNPIGYIKGNITPLANYLEDLKDLLDLYQQEADPVSQSLQIKQEEIDLDFLLQDVEEILKSMTKGSDRIQKIVLSLQNFSRLNESLSKAVDLHSGLDSTLSILQHRLQRTGNFPEIKVVCNYGNLPRITCYPSQLNQVFLNILNNAIDAIRENPQCTDNPEIRIGTEALAQGQVRIAIANTDSMIPKEIQDRIFDPFFTTKPVGSGTGLGLFVSYSIIQKHRGELRVTSPSLRETEFEIILPVQ</sequence>
<dbReference type="PROSITE" id="PS50109">
    <property type="entry name" value="HIS_KIN"/>
    <property type="match status" value="1"/>
</dbReference>
<dbReference type="PANTHER" id="PTHR43642">
    <property type="entry name" value="HYBRID SIGNAL TRANSDUCTION HISTIDINE KINASE G"/>
    <property type="match status" value="1"/>
</dbReference>
<dbReference type="RefSeq" id="WP_252659447.1">
    <property type="nucleotide sequence ID" value="NZ_CP098611.1"/>
</dbReference>
<dbReference type="InterPro" id="IPR008271">
    <property type="entry name" value="Ser/Thr_kinase_AS"/>
</dbReference>
<dbReference type="PROSITE" id="PS00108">
    <property type="entry name" value="PROTEIN_KINASE_ST"/>
    <property type="match status" value="1"/>
</dbReference>
<keyword evidence="6" id="KW-0175">Coiled coil</keyword>
<keyword evidence="4" id="KW-0418">Kinase</keyword>
<dbReference type="Pfam" id="PF00069">
    <property type="entry name" value="Pkinase"/>
    <property type="match status" value="1"/>
</dbReference>
<evidence type="ECO:0000259" key="7">
    <source>
        <dbReference type="PROSITE" id="PS50011"/>
    </source>
</evidence>
<evidence type="ECO:0000313" key="9">
    <source>
        <dbReference type="EMBL" id="USR89298.1"/>
    </source>
</evidence>
<dbReference type="InterPro" id="IPR003018">
    <property type="entry name" value="GAF"/>
</dbReference>
<keyword evidence="3" id="KW-0597">Phosphoprotein</keyword>